<keyword evidence="6 7" id="KW-1267">Proteomics identification</keyword>
<dbReference type="GO" id="GO:0005634">
    <property type="term" value="C:nucleus"/>
    <property type="evidence" value="ECO:0007669"/>
    <property type="project" value="UniProtKB-SubCell"/>
</dbReference>
<reference evidence="4" key="7">
    <citation type="submission" date="2025-08" db="UniProtKB">
        <authorList>
            <consortium name="Ensembl"/>
        </authorList>
    </citation>
    <scope>IDENTIFICATION</scope>
</reference>
<dbReference type="UCSC" id="uc060ayi.1">
    <property type="organism name" value="human"/>
</dbReference>
<keyword evidence="5" id="KW-1185">Reference proteome</keyword>
<evidence type="ECO:0000256" key="1">
    <source>
        <dbReference type="ARBA" id="ARBA00004123"/>
    </source>
</evidence>
<dbReference type="GeneTree" id="ENSGT00940000159217"/>
<dbReference type="Proteomes" id="UP000005640">
    <property type="component" value="Chromosome 17"/>
</dbReference>
<sequence>VTSQCSFSSTIVHVGDKKPPESDIIMMEDLPGLAPGPAPSPAPSPTVAPDPAPDAYRPVGLTKAVLSLHTQKEEQAFLSRFRDLGRLRGLDSSSTAPSALGERGRIRPRWAGGMPRLAVPTGVWRTRAICPCVHGLTLLPPSASMPPSSAHPQLDPSCNLSLALFLSQ</sequence>
<dbReference type="Antibodypedia" id="24542">
    <property type="antibodies" value="257 antibodies from 35 providers"/>
</dbReference>
<evidence type="ECO:0000256" key="3">
    <source>
        <dbReference type="SAM" id="MobiDB-lite"/>
    </source>
</evidence>
<reference evidence="8" key="4">
    <citation type="journal article" date="2008" name="Proc. Natl. Acad. Sci. U.S.A.">
        <title>A quantitative atlas of mitotic phosphorylation.</title>
        <authorList>
            <person name="Dephoure N."/>
            <person name="Zhou C."/>
            <person name="Villen J."/>
            <person name="Beausoleil S.A."/>
            <person name="Bakalarski C.E."/>
            <person name="Elledge S.J."/>
            <person name="Gygi S.P."/>
        </authorList>
    </citation>
    <scope>IDENTIFICATION BY MASS SPECTROMETRY [LARGE SCALE ANALYSIS]</scope>
</reference>
<dbReference type="HOGENOM" id="CLU_1590179_0_0_1"/>
<dbReference type="OrthoDB" id="7788983at2759"/>
<comment type="subcellular location">
    <subcellularLocation>
        <location evidence="1">Nucleus</location>
    </subcellularLocation>
</comment>
<dbReference type="ExpressionAtlas" id="J3QL46">
    <property type="expression patterns" value="baseline and differential"/>
</dbReference>
<dbReference type="InterPro" id="IPR050760">
    <property type="entry name" value="Period_circadian_regulator"/>
</dbReference>
<evidence type="ECO:0000256" key="2">
    <source>
        <dbReference type="ARBA" id="ARBA00023242"/>
    </source>
</evidence>
<evidence type="ECO:0007829" key="8">
    <source>
        <dbReference type="PubMed" id="18669648"/>
    </source>
</evidence>
<evidence type="ECO:0007829" key="7">
    <source>
        <dbReference type="ProteomicsDB" id="J3QL46"/>
    </source>
</evidence>
<dbReference type="Ensembl" id="ENST00000583559.1">
    <property type="protein sequence ID" value="ENSP00000463369.1"/>
    <property type="gene ID" value="ENSG00000179094.17"/>
</dbReference>
<feature type="region of interest" description="Disordered" evidence="3">
    <location>
        <begin position="29"/>
        <end position="53"/>
    </location>
</feature>
<dbReference type="VEuPathDB" id="HostDB:ENSG00000179094"/>
<dbReference type="ChiTaRS" id="PER1">
    <property type="organism name" value="human"/>
</dbReference>
<evidence type="ECO:0007829" key="10">
    <source>
        <dbReference type="PubMed" id="23186163"/>
    </source>
</evidence>
<accession>J3QL46</accession>
<evidence type="ECO:0007829" key="6">
    <source>
        <dbReference type="PeptideAtlas" id="J3QL46"/>
    </source>
</evidence>
<reference evidence="4" key="8">
    <citation type="submission" date="2025-09" db="UniProtKB">
        <authorList>
            <consortium name="Ensembl"/>
        </authorList>
    </citation>
    <scope>IDENTIFICATION</scope>
</reference>
<evidence type="ECO:0000313" key="5">
    <source>
        <dbReference type="Proteomes" id="UP000005640"/>
    </source>
</evidence>
<reference evidence="10" key="6">
    <citation type="journal article" date="2013" name="J. Proteome Res.">
        <title>Toward a comprehensive characterization of a human cancer cell phosphoproteome.</title>
        <authorList>
            <person name="Zhou H."/>
            <person name="Di Palma S."/>
            <person name="Preisinger C."/>
            <person name="Peng M."/>
            <person name="Polat A.N."/>
            <person name="Heck A.J."/>
            <person name="Mohammed S."/>
        </authorList>
    </citation>
    <scope>IDENTIFICATION BY MASS SPECTROMETRY [LARGE SCALE ANALYSIS]</scope>
</reference>
<protein>
    <submittedName>
        <fullName evidence="4">Period circadian regulator 1</fullName>
    </submittedName>
</protein>
<reference evidence="4 5" key="1">
    <citation type="journal article" date="2001" name="Nature">
        <title>Initial sequencing and analysis of the human genome.</title>
        <authorList>
            <consortium name="International Human Genome Sequencing Consortium"/>
            <person name="Lander E.S."/>
            <person name="Linton L.M."/>
            <person name="Birren B."/>
            <person name="Nusbaum C."/>
            <person name="Zody M.C."/>
            <person name="Baldwin J."/>
            <person name="Devon K."/>
            <person name="Dewar K."/>
            <person name="Doyle M."/>
            <person name="FitzHugh W."/>
            <person name="Funke R."/>
            <person name="Gage D."/>
            <person name="Harris K."/>
            <person name="Heaford A."/>
            <person name="Howland J."/>
            <person name="Kann L."/>
            <person name="Lehoczky J."/>
            <person name="LeVine R."/>
            <person name="McEwan P."/>
            <person name="McKernan K."/>
            <person name="Meldrim J."/>
            <person name="Mesirov J.P."/>
            <person name="Miranda C."/>
            <person name="Morris W."/>
            <person name="Naylor J."/>
            <person name="Raymond C."/>
            <person name="Rosetti M."/>
            <person name="Santos R."/>
            <person name="Sheridan A."/>
            <person name="Sougnez C."/>
            <person name="Stange-Thomann N."/>
            <person name="Stojanovic N."/>
            <person name="Subramanian A."/>
            <person name="Wyman D."/>
            <person name="Rogers J."/>
            <person name="Sulston J."/>
            <person name="Ainscough R."/>
            <person name="Beck S."/>
            <person name="Bentley D."/>
            <person name="Burton J."/>
            <person name="Clee C."/>
            <person name="Carter N."/>
            <person name="Coulson A."/>
            <person name="Deadman R."/>
            <person name="Deloukas P."/>
            <person name="Dunham A."/>
            <person name="Dunham I."/>
            <person name="Durbin R."/>
            <person name="French L."/>
            <person name="Grafham D."/>
            <person name="Gregory S."/>
            <person name="Hubbard T."/>
            <person name="Humphray S."/>
            <person name="Hunt A."/>
            <person name="Jones M."/>
            <person name="Lloyd C."/>
            <person name="McMurray A."/>
            <person name="Matthews L."/>
            <person name="Mercer S."/>
            <person name="Milne S."/>
            <person name="Mullikin J.C."/>
            <person name="Mungall A."/>
            <person name="Plumb R."/>
            <person name="Ross M."/>
            <person name="Shownkeen R."/>
            <person name="Sims S."/>
            <person name="Waterston R.H."/>
            <person name="Wilson R.K."/>
            <person name="Hillier L.W."/>
            <person name="McPherson J.D."/>
            <person name="Marra M.A."/>
            <person name="Mardis E.R."/>
            <person name="Fulton L.A."/>
            <person name="Chinwalla A.T."/>
            <person name="Pepin K.H."/>
            <person name="Gish W.R."/>
            <person name="Chissoe S.L."/>
            <person name="Wendl M.C."/>
            <person name="Delehaunty K.D."/>
            <person name="Miner T.L."/>
            <person name="Delehaunty A."/>
            <person name="Kramer J.B."/>
            <person name="Cook L.L."/>
            <person name="Fulton R.S."/>
            <person name="Johnson D.L."/>
            <person name="Minx P.J."/>
            <person name="Clifton S.W."/>
            <person name="Hawkins T."/>
            <person name="Branscomb E."/>
            <person name="Predki P."/>
            <person name="Richardson P."/>
            <person name="Wenning S."/>
            <person name="Slezak T."/>
            <person name="Doggett N."/>
            <person name="Cheng J.F."/>
            <person name="Olsen A."/>
            <person name="Lucas S."/>
            <person name="Elkin C."/>
            <person name="Uberbacher E."/>
            <person name="Frazier M."/>
            <person name="Gibbs R.A."/>
            <person name="Muzny D.M."/>
            <person name="Scherer S.E."/>
            <person name="Bouck J.B."/>
            <person name="Sodergren E.J."/>
            <person name="Worley K.C."/>
            <person name="Rives C.M."/>
            <person name="Gorrell J.H."/>
            <person name="Metzker M.L."/>
            <person name="Naylor S.L."/>
            <person name="Kucherlapati R.S."/>
            <person name="Nelson D.L."/>
            <person name="Weinstock G.M."/>
            <person name="Sakaki Y."/>
            <person name="Fujiyama A."/>
            <person name="Hattori M."/>
            <person name="Yada T."/>
            <person name="Toyoda A."/>
            <person name="Itoh T."/>
            <person name="Kawagoe C."/>
            <person name="Watanabe H."/>
            <person name="Totoki Y."/>
            <person name="Taylor T."/>
            <person name="Weissenbach J."/>
            <person name="Heilig R."/>
            <person name="Saurin W."/>
            <person name="Artiguenave F."/>
            <person name="Brottier P."/>
            <person name="Bruls T."/>
            <person name="Pelletier E."/>
            <person name="Robert C."/>
            <person name="Wincker P."/>
            <person name="Smith D.R."/>
            <person name="Doucette-Stamm L."/>
            <person name="Rubenfield M."/>
            <person name="Weinstock K."/>
            <person name="Lee H.M."/>
            <person name="Dubois J."/>
            <person name="Rosenthal A."/>
            <person name="Platzer M."/>
            <person name="Nyakatura G."/>
            <person name="Taudien S."/>
            <person name="Rump A."/>
            <person name="Yang H."/>
            <person name="Yu J."/>
            <person name="Wang J."/>
            <person name="Huang G."/>
            <person name="Gu J."/>
            <person name="Hood L."/>
            <person name="Rowen L."/>
            <person name="Madan A."/>
            <person name="Qin S."/>
            <person name="Davis R.W."/>
            <person name="Federspiel N.A."/>
            <person name="Abola A.P."/>
            <person name="Proctor M.J."/>
            <person name="Myers R.M."/>
            <person name="Schmutz J."/>
            <person name="Dickson M."/>
            <person name="Grimwood J."/>
            <person name="Cox D.R."/>
            <person name="Olson M.V."/>
            <person name="Kaul R."/>
            <person name="Raymond C."/>
            <person name="Shimizu N."/>
            <person name="Kawasaki K."/>
            <person name="Minoshima S."/>
            <person name="Evans G.A."/>
            <person name="Athanasiou M."/>
            <person name="Schultz R."/>
            <person name="Roe B.A."/>
            <person name="Chen F."/>
            <person name="Pan H."/>
            <person name="Ramser J."/>
            <person name="Lehrach H."/>
            <person name="Reinhardt R."/>
            <person name="McCombie W.R."/>
            <person name="de la Bastide M."/>
            <person name="Dedhia N."/>
            <person name="Blocker H."/>
            <person name="Hornischer K."/>
            <person name="Nordsiek G."/>
            <person name="Agarwala R."/>
            <person name="Aravind L."/>
            <person name="Bailey J.A."/>
            <person name="Bateman A."/>
            <person name="Batzoglou S."/>
            <person name="Birney E."/>
            <person name="Bork P."/>
            <person name="Brown D.G."/>
            <person name="Burge C.B."/>
            <person name="Cerutti L."/>
            <person name="Chen H.C."/>
            <person name="Church D."/>
            <person name="Clamp M."/>
            <person name="Copley R.R."/>
            <person name="Doerks T."/>
            <person name="Eddy S.R."/>
            <person name="Eichler E.E."/>
            <person name="Furey T.S."/>
            <person name="Galagan J."/>
            <person name="Gilbert J.G."/>
            <person name="Harmon C."/>
            <person name="Hayashizaki Y."/>
            <person name="Haussler D."/>
            <person name="Hermjakob H."/>
            <person name="Hokamp K."/>
            <person name="Jang W."/>
            <person name="Johnson L.S."/>
            <person name="Jones T.A."/>
            <person name="Kasif S."/>
            <person name="Kaspryzk A."/>
            <person name="Kennedy S."/>
            <person name="Kent W.J."/>
            <person name="Kitts P."/>
            <person name="Koonin E.V."/>
            <person name="Korf I."/>
            <person name="Kulp D."/>
            <person name="Lancet D."/>
            <person name="Lowe T.M."/>
            <person name="McLysaght A."/>
            <person name="Mikkelsen T."/>
            <person name="Moran J.V."/>
            <person name="Mulder N."/>
            <person name="Pollara V.J."/>
            <person name="Ponting C.P."/>
            <person name="Schuler G."/>
            <person name="Schultz J."/>
            <person name="Slater G."/>
            <person name="Smit A.F."/>
            <person name="Stupka E."/>
            <person name="Szustakowski J."/>
            <person name="Thierry-Mieg D."/>
            <person name="Thierry-Mieg J."/>
            <person name="Wagner L."/>
            <person name="Wallis J."/>
            <person name="Wheeler R."/>
            <person name="Williams A."/>
            <person name="Wolf Y.I."/>
            <person name="Wolfe K.H."/>
            <person name="Yang S.P."/>
            <person name="Yeh R.F."/>
            <person name="Collins F."/>
            <person name="Guyer M.S."/>
            <person name="Peterson J."/>
            <person name="Felsenfeld A."/>
            <person name="Wetterstrand K.A."/>
            <person name="Patrinos A."/>
            <person name="Morgan M.J."/>
            <person name="de Jong P."/>
            <person name="Catanese J.J."/>
            <person name="Osoegawa K."/>
            <person name="Shizuya H."/>
            <person name="Choi S."/>
            <person name="Chen Y.J."/>
        </authorList>
    </citation>
    <scope>NUCLEOTIDE SEQUENCE [LARGE SCALE GENOMIC DNA]</scope>
</reference>
<reference evidence="4 5" key="2">
    <citation type="journal article" date="2004" name="Nature">
        <title>Finishing the euchromatic sequence of the human genome.</title>
        <authorList>
            <consortium name="International Human Genome Sequencing Consortium"/>
        </authorList>
    </citation>
    <scope>NUCLEOTIDE SEQUENCE [LARGE SCALE GENOMIC DNA]</scope>
</reference>
<reference evidence="4 5" key="3">
    <citation type="journal article" date="2006" name="Nature">
        <title>DNA sequence of human chromosome 17 and analysis of rearrangement in the human lineage.</title>
        <authorList>
            <person name="Zody M.C."/>
            <person name="Garber M."/>
            <person name="Adams D.J."/>
            <person name="Sharpe T."/>
            <person name="Harrow J."/>
            <person name="Lupski J.R."/>
            <person name="Nicholson C."/>
            <person name="Searle S.M."/>
            <person name="Wilming L."/>
            <person name="Young S.K."/>
            <person name="Abouelleil A."/>
            <person name="Allen N.R."/>
            <person name="Bi W."/>
            <person name="Bloom T."/>
            <person name="Borowsky M.L."/>
            <person name="Bugalter B.E."/>
            <person name="Butler J."/>
            <person name="Chang J.L."/>
            <person name="Chen C.K."/>
            <person name="Cook A."/>
            <person name="Corum B."/>
            <person name="Cuomo C.A."/>
            <person name="de Jong P.J."/>
            <person name="DeCaprio D."/>
            <person name="Dewar K."/>
            <person name="FitzGerald M."/>
            <person name="Gilbert J."/>
            <person name="Gibson R."/>
            <person name="Gnerre S."/>
            <person name="Goldstein S."/>
            <person name="Grafham D.V."/>
            <person name="Grocock R."/>
            <person name="Hafez N."/>
            <person name="Hagopian D.S."/>
            <person name="Hart E."/>
            <person name="Norman C.H."/>
            <person name="Humphray S."/>
            <person name="Jaffe D.B."/>
            <person name="Jones M."/>
            <person name="Kamal M."/>
            <person name="Khodiyar V.K."/>
            <person name="LaButti K."/>
            <person name="Laird G."/>
            <person name="Lehoczky J."/>
            <person name="Liu X."/>
            <person name="Lokyitsang T."/>
            <person name="Loveland J."/>
            <person name="Lui A."/>
            <person name="Macdonald P."/>
            <person name="Major J.E."/>
            <person name="Matthews L."/>
            <person name="Mauceli E."/>
            <person name="McCarroll S.A."/>
            <person name="Mihalev A.H."/>
            <person name="Mudge J."/>
            <person name="Nguyen C."/>
            <person name="Nicol R."/>
            <person name="O'Leary S.B."/>
            <person name="Osoegawa K."/>
            <person name="Schwartz D.C."/>
            <person name="Shaw-Smith C."/>
            <person name="Stankiewicz P."/>
            <person name="Steward C."/>
            <person name="Swarbreck D."/>
            <person name="Venkataraman V."/>
            <person name="Whittaker C.A."/>
            <person name="Yang X."/>
            <person name="Zimmer A.R."/>
            <person name="Bradley A."/>
            <person name="Hubbard T."/>
            <person name="Birren B.W."/>
            <person name="Rogers J."/>
            <person name="Lander E.S."/>
            <person name="Nusbaum C."/>
        </authorList>
    </citation>
    <scope>NUCLEOTIDE SEQUENCE [LARGE SCALE GENOMIC DNA]</scope>
</reference>
<keyword evidence="2" id="KW-0539">Nucleus</keyword>
<feature type="non-terminal residue" evidence="4">
    <location>
        <position position="1"/>
    </location>
</feature>
<reference evidence="9" key="5">
    <citation type="journal article" date="2009" name="Sci. Signal.">
        <title>Quantitative phosphoproteomic analysis of T cell receptor signaling reveals system-wide modulation of protein-protein interactions.</title>
        <authorList>
            <person name="Mayya V."/>
            <person name="Lundgren D.H."/>
            <person name="Hwang S.I."/>
            <person name="Rezaul K."/>
            <person name="Wu L."/>
            <person name="Eng J.K."/>
            <person name="Rodionov V."/>
            <person name="Han D.K."/>
        </authorList>
    </citation>
    <scope>IDENTIFICATION BY MASS SPECTROMETRY [LARGE SCALE ANALYSIS]</scope>
</reference>
<dbReference type="EMBL" id="AC129492">
    <property type="status" value="NOT_ANNOTATED_CDS"/>
    <property type="molecule type" value="Genomic_DNA"/>
</dbReference>
<gene>
    <name evidence="4" type="primary">PER1</name>
</gene>
<dbReference type="PANTHER" id="PTHR11269">
    <property type="entry name" value="PERIOD CIRCADIAN PROTEIN"/>
    <property type="match status" value="1"/>
</dbReference>
<name>J3QL46_HUMAN</name>
<dbReference type="Bgee" id="ENSG00000179094">
    <property type="expression patterns" value="Expressed in mucosa of stomach and 206 other cell types or tissues"/>
</dbReference>
<proteinExistence type="evidence at protein level"/>
<dbReference type="OpenTargets" id="ENSG00000179094"/>
<dbReference type="HGNC" id="HGNC:8845">
    <property type="gene designation" value="PER1"/>
</dbReference>
<feature type="compositionally biased region" description="Pro residues" evidence="3">
    <location>
        <begin position="34"/>
        <end position="52"/>
    </location>
</feature>
<dbReference type="PANTHER" id="PTHR11269:SF8">
    <property type="entry name" value="PERIOD CIRCADIAN PROTEIN HOMOLOG 1"/>
    <property type="match status" value="1"/>
</dbReference>
<dbReference type="AlphaFoldDB" id="J3QL46"/>
<dbReference type="MassIVE" id="J3QL46"/>
<dbReference type="Ensembl" id="ENST00000583559.1">
    <property type="protein sequence ID" value="ENSP00000463369.1"/>
    <property type="gene ID" value="ENSG00000179094.18"/>
</dbReference>
<organism evidence="4 5">
    <name type="scientific">Homo sapiens</name>
    <name type="common">Human</name>
    <dbReference type="NCBI Taxonomy" id="9606"/>
    <lineage>
        <taxon>Eukaryota</taxon>
        <taxon>Metazoa</taxon>
        <taxon>Chordata</taxon>
        <taxon>Craniata</taxon>
        <taxon>Vertebrata</taxon>
        <taxon>Euteleostomi</taxon>
        <taxon>Mammalia</taxon>
        <taxon>Eutheria</taxon>
        <taxon>Euarchontoglires</taxon>
        <taxon>Primates</taxon>
        <taxon>Haplorrhini</taxon>
        <taxon>Catarrhini</taxon>
        <taxon>Hominidae</taxon>
        <taxon>Homo</taxon>
    </lineage>
</organism>
<evidence type="ECO:0007829" key="9">
    <source>
        <dbReference type="PubMed" id="19690332"/>
    </source>
</evidence>
<evidence type="ECO:0000313" key="4">
    <source>
        <dbReference type="Ensembl" id="ENSP00000463369.1"/>
    </source>
</evidence>